<protein>
    <submittedName>
        <fullName evidence="2">ComGF family competence protein</fullName>
    </submittedName>
</protein>
<dbReference type="Proteomes" id="UP000700212">
    <property type="component" value="Unassembled WGS sequence"/>
</dbReference>
<reference evidence="2" key="1">
    <citation type="journal article" date="2021" name="PeerJ">
        <title>Extensive microbial diversity within the chicken gut microbiome revealed by metagenomics and culture.</title>
        <authorList>
            <person name="Gilroy R."/>
            <person name="Ravi A."/>
            <person name="Getino M."/>
            <person name="Pursley I."/>
            <person name="Horton D.L."/>
            <person name="Alikhan N.F."/>
            <person name="Baker D."/>
            <person name="Gharbi K."/>
            <person name="Hall N."/>
            <person name="Watson M."/>
            <person name="Adriaenssens E.M."/>
            <person name="Foster-Nyarko E."/>
            <person name="Jarju S."/>
            <person name="Secka A."/>
            <person name="Antonio M."/>
            <person name="Oren A."/>
            <person name="Chaudhuri R.R."/>
            <person name="La Ragione R."/>
            <person name="Hildebrand F."/>
            <person name="Pallen M.J."/>
        </authorList>
    </citation>
    <scope>NUCLEOTIDE SEQUENCE</scope>
    <source>
        <strain evidence="2">CHK160-4876</strain>
    </source>
</reference>
<name>A0A921T530_9BACL</name>
<keyword evidence="1" id="KW-0812">Transmembrane</keyword>
<evidence type="ECO:0000313" key="2">
    <source>
        <dbReference type="EMBL" id="HJH11102.1"/>
    </source>
</evidence>
<feature type="transmembrane region" description="Helical" evidence="1">
    <location>
        <begin position="14"/>
        <end position="35"/>
    </location>
</feature>
<accession>A0A921T530</accession>
<sequence length="142" mass="17051">MFIKNERGFTFIEAMLQLFIIIVFSGAILYSMQYLMKFTHAAYNKEETEFELFVQYFESYLYDLVSVTPTYDKRAVYLEQANAIVIFEQYGYLMRKRIDNKGHEPVLMRIENVQYTYNGEEVKVYVKFLNGLEKERSFYVPK</sequence>
<comment type="caution">
    <text evidence="2">The sequence shown here is derived from an EMBL/GenBank/DDBJ whole genome shotgun (WGS) entry which is preliminary data.</text>
</comment>
<gene>
    <name evidence="2" type="ORF">K8V30_05280</name>
</gene>
<keyword evidence="1" id="KW-1133">Transmembrane helix</keyword>
<evidence type="ECO:0000256" key="1">
    <source>
        <dbReference type="SAM" id="Phobius"/>
    </source>
</evidence>
<dbReference type="RefSeq" id="WP_108307013.1">
    <property type="nucleotide sequence ID" value="NZ_QAFW01000016.1"/>
</dbReference>
<dbReference type="Pfam" id="PF15980">
    <property type="entry name" value="ComGF"/>
    <property type="match status" value="1"/>
</dbReference>
<dbReference type="InterPro" id="IPR016977">
    <property type="entry name" value="ComGF"/>
</dbReference>
<reference evidence="2" key="2">
    <citation type="submission" date="2021-09" db="EMBL/GenBank/DDBJ databases">
        <authorList>
            <person name="Gilroy R."/>
        </authorList>
    </citation>
    <scope>NUCLEOTIDE SEQUENCE</scope>
    <source>
        <strain evidence="2">CHK160-4876</strain>
    </source>
</reference>
<evidence type="ECO:0000313" key="3">
    <source>
        <dbReference type="Proteomes" id="UP000700212"/>
    </source>
</evidence>
<proteinExistence type="predicted"/>
<dbReference type="OrthoDB" id="2361316at2"/>
<dbReference type="EMBL" id="DYTV01000065">
    <property type="protein sequence ID" value="HJH11102.1"/>
    <property type="molecule type" value="Genomic_DNA"/>
</dbReference>
<dbReference type="AlphaFoldDB" id="A0A921T530"/>
<dbReference type="NCBIfam" id="NF041002">
    <property type="entry name" value="pilin_ComGF"/>
    <property type="match status" value="1"/>
</dbReference>
<organism evidence="2 3">
    <name type="scientific">Metalysinibacillus jejuensis</name>
    <dbReference type="NCBI Taxonomy" id="914327"/>
    <lineage>
        <taxon>Bacteria</taxon>
        <taxon>Bacillati</taxon>
        <taxon>Bacillota</taxon>
        <taxon>Bacilli</taxon>
        <taxon>Bacillales</taxon>
        <taxon>Caryophanaceae</taxon>
        <taxon>Metalysinibacillus</taxon>
    </lineage>
</organism>
<keyword evidence="1" id="KW-0472">Membrane</keyword>